<evidence type="ECO:0000313" key="1">
    <source>
        <dbReference type="EMBL" id="MDK3075507.1"/>
    </source>
</evidence>
<dbReference type="Proteomes" id="UP001227126">
    <property type="component" value="Unassembled WGS sequence"/>
</dbReference>
<proteinExistence type="predicted"/>
<keyword evidence="2" id="KW-1185">Reference proteome</keyword>
<dbReference type="RefSeq" id="WP_284487433.1">
    <property type="nucleotide sequence ID" value="NZ_JASNJE010000039.1"/>
</dbReference>
<comment type="caution">
    <text evidence="1">The sequence shown here is derived from an EMBL/GenBank/DDBJ whole genome shotgun (WGS) entry which is preliminary data.</text>
</comment>
<reference evidence="1 2" key="1">
    <citation type="submission" date="2023-05" db="EMBL/GenBank/DDBJ databases">
        <title>Sedimentitalea sp. nov. JM2-8.</title>
        <authorList>
            <person name="Huang J."/>
        </authorList>
    </citation>
    <scope>NUCLEOTIDE SEQUENCE [LARGE SCALE GENOMIC DNA]</scope>
    <source>
        <strain evidence="1 2">JM2-8</strain>
    </source>
</reference>
<sequence length="146" mass="16121">MDNPFAGQDINIDESFRERIEAVVQLREGKSASAVHQPFRRNVDIWFFAIMLAVQKGLKPTGPSGKTYKAAEGVVLGSDSWRPTALTLLAISEKDDVNIIDSPPEMMRIANGYAHAGFPELFSMLDSRGEDTALDYLCDEVESLVT</sequence>
<dbReference type="EMBL" id="JASNJE010000039">
    <property type="protein sequence ID" value="MDK3075507.1"/>
    <property type="molecule type" value="Genomic_DNA"/>
</dbReference>
<accession>A0ABT7FK96</accession>
<evidence type="ECO:0000313" key="2">
    <source>
        <dbReference type="Proteomes" id="UP001227126"/>
    </source>
</evidence>
<gene>
    <name evidence="1" type="ORF">QO034_20740</name>
</gene>
<protein>
    <submittedName>
        <fullName evidence="1">Uncharacterized protein</fullName>
    </submittedName>
</protein>
<name>A0ABT7FK96_9RHOB</name>
<organism evidence="1 2">
    <name type="scientific">Sedimentitalea xiamensis</name>
    <dbReference type="NCBI Taxonomy" id="3050037"/>
    <lineage>
        <taxon>Bacteria</taxon>
        <taxon>Pseudomonadati</taxon>
        <taxon>Pseudomonadota</taxon>
        <taxon>Alphaproteobacteria</taxon>
        <taxon>Rhodobacterales</taxon>
        <taxon>Paracoccaceae</taxon>
        <taxon>Sedimentitalea</taxon>
    </lineage>
</organism>